<keyword evidence="2" id="KW-0732">Signal</keyword>
<gene>
    <name evidence="4" type="ORF">K8U91_01235</name>
</gene>
<evidence type="ECO:0000313" key="4">
    <source>
        <dbReference type="EMBL" id="HJG88088.1"/>
    </source>
</evidence>
<evidence type="ECO:0000256" key="2">
    <source>
        <dbReference type="SAM" id="SignalP"/>
    </source>
</evidence>
<dbReference type="GO" id="GO:0008932">
    <property type="term" value="F:lytic endotransglycosylase activity"/>
    <property type="evidence" value="ECO:0007669"/>
    <property type="project" value="TreeGrafter"/>
</dbReference>
<dbReference type="CDD" id="cd00118">
    <property type="entry name" value="LysM"/>
    <property type="match status" value="3"/>
</dbReference>
<dbReference type="Pfam" id="PF01476">
    <property type="entry name" value="LysM"/>
    <property type="match status" value="3"/>
</dbReference>
<name>A0A921STZ7_9BACT</name>
<dbReference type="PANTHER" id="PTHR33734:SF22">
    <property type="entry name" value="MEMBRANE-BOUND LYTIC MUREIN TRANSGLYCOSYLASE D"/>
    <property type="match status" value="1"/>
</dbReference>
<evidence type="ECO:0000313" key="5">
    <source>
        <dbReference type="Proteomes" id="UP000757103"/>
    </source>
</evidence>
<dbReference type="InterPro" id="IPR018392">
    <property type="entry name" value="LysM"/>
</dbReference>
<dbReference type="AlphaFoldDB" id="A0A921STZ7"/>
<feature type="domain" description="LysM" evidence="3">
    <location>
        <begin position="201"/>
        <end position="245"/>
    </location>
</feature>
<reference evidence="4" key="1">
    <citation type="journal article" date="2021" name="PeerJ">
        <title>Extensive microbial diversity within the chicken gut microbiome revealed by metagenomics and culture.</title>
        <authorList>
            <person name="Gilroy R."/>
            <person name="Ravi A."/>
            <person name="Getino M."/>
            <person name="Pursley I."/>
            <person name="Horton D.L."/>
            <person name="Alikhan N.F."/>
            <person name="Baker D."/>
            <person name="Gharbi K."/>
            <person name="Hall N."/>
            <person name="Watson M."/>
            <person name="Adriaenssens E.M."/>
            <person name="Foster-Nyarko E."/>
            <person name="Jarju S."/>
            <person name="Secka A."/>
            <person name="Antonio M."/>
            <person name="Oren A."/>
            <person name="Chaudhuri R.R."/>
            <person name="La Ragione R."/>
            <person name="Hildebrand F."/>
            <person name="Pallen M.J."/>
        </authorList>
    </citation>
    <scope>NUCLEOTIDE SEQUENCE</scope>
    <source>
        <strain evidence="4">CHK121-7720</strain>
    </source>
</reference>
<feature type="domain" description="LysM" evidence="3">
    <location>
        <begin position="100"/>
        <end position="143"/>
    </location>
</feature>
<accession>A0A921STZ7</accession>
<dbReference type="InterPro" id="IPR028082">
    <property type="entry name" value="Peripla_BP_I"/>
</dbReference>
<sequence>MKYTRITVVLLFCFAVLFMLPAQTEGLQTKVIDGKEFYIYKVKPSEGFYSLTHKFGISQEEIIRFNPAAKNGLKRGQLLMIPTKKTLEGEASGSEIESTFEHTIVRGESLYSISKMYKVTIQSIIDLNPGSEHGIKAGATLKIPQHYRQKKAKQAQAKTTTTKTTAKTTTAQSKPVSPPVTDKVNQEAPSVATDGNSGEYVYHTINAGETLFSISQKYDIDIETILKLNPGISPNNLKRGSVIRLTPNTKEMNVTIAPQQLYTEYKVRKKETLYSISKKFGTTVEEIKKCNPNIKKIKQDDIIYIPAGIEYNTVTAENPITSAEINNIYNKLYKSDKKGVINVAVILPFMLKQEHPDTKASLYTEYYQGFLMAVDSLKRQGASINVYAYDSEASDATVRNILTDPQLKEMDMIIAPDDDNQIKLIADFGLANDINVINTFSLKNEEVSHNAKIFQTNIPHSYLYAEAADRFIRYLGNRKVVFLTHTSEESDKKDFVNGLKEELSRAHIAYSEIKFGNELNLQNQDSIWAGQSGVVFVPTSARKKILSIIIAPLEALKAQREDLDIALFGYPEWLTQVPEYLNEFYKLNTYLYSRFYANPFDENAKSFHKRFLYWYNKDMINASPQYALLGFDTGIYFLSAIRAYGKNFAVQKLENSSDRIQTDFAFQRINNWSGFINKSFYFVNFAPDFTIKKIRE</sequence>
<dbReference type="PROSITE" id="PS51782">
    <property type="entry name" value="LYSM"/>
    <property type="match status" value="3"/>
</dbReference>
<feature type="chain" id="PRO_5037725434" evidence="2">
    <location>
        <begin position="25"/>
        <end position="696"/>
    </location>
</feature>
<protein>
    <submittedName>
        <fullName evidence="4">LysM peptidoglycan-binding domain-containing protein</fullName>
    </submittedName>
</protein>
<dbReference type="Gene3D" id="3.10.350.10">
    <property type="entry name" value="LysM domain"/>
    <property type="match status" value="4"/>
</dbReference>
<dbReference type="RefSeq" id="WP_273305197.1">
    <property type="nucleotide sequence ID" value="NZ_DYUD01000008.1"/>
</dbReference>
<dbReference type="PANTHER" id="PTHR33734">
    <property type="entry name" value="LYSM DOMAIN-CONTAINING GPI-ANCHORED PROTEIN 2"/>
    <property type="match status" value="1"/>
</dbReference>
<dbReference type="SUPFAM" id="SSF53822">
    <property type="entry name" value="Periplasmic binding protein-like I"/>
    <property type="match status" value="1"/>
</dbReference>
<dbReference type="InterPro" id="IPR036779">
    <property type="entry name" value="LysM_dom_sf"/>
</dbReference>
<comment type="caution">
    <text evidence="4">The sequence shown here is derived from an EMBL/GenBank/DDBJ whole genome shotgun (WGS) entry which is preliminary data.</text>
</comment>
<feature type="compositionally biased region" description="Low complexity" evidence="1">
    <location>
        <begin position="154"/>
        <end position="172"/>
    </location>
</feature>
<feature type="region of interest" description="Disordered" evidence="1">
    <location>
        <begin position="152"/>
        <end position="192"/>
    </location>
</feature>
<reference evidence="4" key="2">
    <citation type="submission" date="2021-09" db="EMBL/GenBank/DDBJ databases">
        <authorList>
            <person name="Gilroy R."/>
        </authorList>
    </citation>
    <scope>NUCLEOTIDE SEQUENCE</scope>
    <source>
        <strain evidence="4">CHK121-7720</strain>
    </source>
</reference>
<feature type="domain" description="LysM" evidence="3">
    <location>
        <begin position="263"/>
        <end position="311"/>
    </location>
</feature>
<organism evidence="4 5">
    <name type="scientific">Barnesiella viscericola</name>
    <dbReference type="NCBI Taxonomy" id="397865"/>
    <lineage>
        <taxon>Bacteria</taxon>
        <taxon>Pseudomonadati</taxon>
        <taxon>Bacteroidota</taxon>
        <taxon>Bacteroidia</taxon>
        <taxon>Bacteroidales</taxon>
        <taxon>Barnesiellaceae</taxon>
        <taxon>Barnesiella</taxon>
    </lineage>
</organism>
<evidence type="ECO:0000256" key="1">
    <source>
        <dbReference type="SAM" id="MobiDB-lite"/>
    </source>
</evidence>
<evidence type="ECO:0000259" key="3">
    <source>
        <dbReference type="PROSITE" id="PS51782"/>
    </source>
</evidence>
<dbReference type="SMART" id="SM00257">
    <property type="entry name" value="LysM"/>
    <property type="match status" value="4"/>
</dbReference>
<feature type="signal peptide" evidence="2">
    <location>
        <begin position="1"/>
        <end position="24"/>
    </location>
</feature>
<proteinExistence type="predicted"/>
<dbReference type="SUPFAM" id="SSF54106">
    <property type="entry name" value="LysM domain"/>
    <property type="match status" value="4"/>
</dbReference>
<dbReference type="EMBL" id="DYUD01000008">
    <property type="protein sequence ID" value="HJG88088.1"/>
    <property type="molecule type" value="Genomic_DNA"/>
</dbReference>
<dbReference type="Gene3D" id="3.40.50.2300">
    <property type="match status" value="1"/>
</dbReference>
<dbReference type="Proteomes" id="UP000757103">
    <property type="component" value="Unassembled WGS sequence"/>
</dbReference>